<comment type="caution">
    <text evidence="3">The sequence shown here is derived from an EMBL/GenBank/DDBJ whole genome shotgun (WGS) entry which is preliminary data.</text>
</comment>
<name>A0AAW0CMQ1_9AGAR</name>
<evidence type="ECO:0000256" key="2">
    <source>
        <dbReference type="ARBA" id="ARBA00023002"/>
    </source>
</evidence>
<dbReference type="Pfam" id="PF00106">
    <property type="entry name" value="adh_short"/>
    <property type="match status" value="1"/>
</dbReference>
<dbReference type="GO" id="GO:0016491">
    <property type="term" value="F:oxidoreductase activity"/>
    <property type="evidence" value="ECO:0007669"/>
    <property type="project" value="UniProtKB-KW"/>
</dbReference>
<evidence type="ECO:0000313" key="4">
    <source>
        <dbReference type="Proteomes" id="UP001362999"/>
    </source>
</evidence>
<dbReference type="InterPro" id="IPR002347">
    <property type="entry name" value="SDR_fam"/>
</dbReference>
<comment type="similarity">
    <text evidence="1">Belongs to the short-chain dehydrogenases/reductases (SDR) family.</text>
</comment>
<dbReference type="AlphaFoldDB" id="A0AAW0CMQ1"/>
<organism evidence="3 4">
    <name type="scientific">Favolaschia claudopus</name>
    <dbReference type="NCBI Taxonomy" id="2862362"/>
    <lineage>
        <taxon>Eukaryota</taxon>
        <taxon>Fungi</taxon>
        <taxon>Dikarya</taxon>
        <taxon>Basidiomycota</taxon>
        <taxon>Agaricomycotina</taxon>
        <taxon>Agaricomycetes</taxon>
        <taxon>Agaricomycetidae</taxon>
        <taxon>Agaricales</taxon>
        <taxon>Marasmiineae</taxon>
        <taxon>Mycenaceae</taxon>
        <taxon>Favolaschia</taxon>
    </lineage>
</organism>
<dbReference type="PANTHER" id="PTHR24320:SF283">
    <property type="entry name" value="RETINOL DEHYDROGENASE 11"/>
    <property type="match status" value="1"/>
</dbReference>
<evidence type="ECO:0000256" key="1">
    <source>
        <dbReference type="ARBA" id="ARBA00006484"/>
    </source>
</evidence>
<proteinExistence type="inferred from homology"/>
<keyword evidence="2" id="KW-0560">Oxidoreductase</keyword>
<accession>A0AAW0CMQ1</accession>
<dbReference type="SUPFAM" id="SSF51735">
    <property type="entry name" value="NAD(P)-binding Rossmann-fold domains"/>
    <property type="match status" value="1"/>
</dbReference>
<sequence length="360" mass="38687">MVSGRMTDSNWSTGVNLEGINALSLKPGKSSAILPMSTPRFSFSTTAEEVATALANEITGKNVLITGTSMNGIGFETARVIAKHANLVIITGYNEERLKLSEDALKRENPAANIRTLVLDLASLAAVRKGAAEVNTYSEPIHVLIHNAAAAIGPFNVTVDGFESQIATAHIGPFLFTKLILPKLLAAGAPTPTYIPRVVYLSSEAHAFGNGVNLEAIGKPNEETYQSMMAYCEAKSANVLMGVEISRRSGGRVNGYSVHPGAIFTNIMQKEESLVDYQHFEILDKDGQPNPERFAWKTIPQGAATTIVAAFDPGLNDIPGTYLVDCNAANDKAAAHSLDLNHAQKLWDVTEEIVGEKFEF</sequence>
<gene>
    <name evidence="3" type="ORF">R3P38DRAFT_495346</name>
</gene>
<dbReference type="PANTHER" id="PTHR24320">
    <property type="entry name" value="RETINOL DEHYDROGENASE"/>
    <property type="match status" value="1"/>
</dbReference>
<dbReference type="Proteomes" id="UP001362999">
    <property type="component" value="Unassembled WGS sequence"/>
</dbReference>
<protein>
    <submittedName>
        <fullName evidence="3">Short-chain dehydrogenase/reductase family protein</fullName>
    </submittedName>
</protein>
<dbReference type="EMBL" id="JAWWNJ010000016">
    <property type="protein sequence ID" value="KAK7039952.1"/>
    <property type="molecule type" value="Genomic_DNA"/>
</dbReference>
<keyword evidence="4" id="KW-1185">Reference proteome</keyword>
<evidence type="ECO:0000313" key="3">
    <source>
        <dbReference type="EMBL" id="KAK7039952.1"/>
    </source>
</evidence>
<dbReference type="InterPro" id="IPR036291">
    <property type="entry name" value="NAD(P)-bd_dom_sf"/>
</dbReference>
<dbReference type="Gene3D" id="3.40.50.720">
    <property type="entry name" value="NAD(P)-binding Rossmann-like Domain"/>
    <property type="match status" value="1"/>
</dbReference>
<reference evidence="3 4" key="1">
    <citation type="journal article" date="2024" name="J Genomics">
        <title>Draft genome sequencing and assembly of Favolaschia claudopus CIRM-BRFM 2984 isolated from oak limbs.</title>
        <authorList>
            <person name="Navarro D."/>
            <person name="Drula E."/>
            <person name="Chaduli D."/>
            <person name="Cazenave R."/>
            <person name="Ahrendt S."/>
            <person name="Wang J."/>
            <person name="Lipzen A."/>
            <person name="Daum C."/>
            <person name="Barry K."/>
            <person name="Grigoriev I.V."/>
            <person name="Favel A."/>
            <person name="Rosso M.N."/>
            <person name="Martin F."/>
        </authorList>
    </citation>
    <scope>NUCLEOTIDE SEQUENCE [LARGE SCALE GENOMIC DNA]</scope>
    <source>
        <strain evidence="3 4">CIRM-BRFM 2984</strain>
    </source>
</reference>